<comment type="caution">
    <text evidence="2">The sequence shown here is derived from an EMBL/GenBank/DDBJ whole genome shotgun (WGS) entry which is preliminary data.</text>
</comment>
<feature type="region of interest" description="Disordered" evidence="1">
    <location>
        <begin position="108"/>
        <end position="127"/>
    </location>
</feature>
<dbReference type="RefSeq" id="WP_190448221.1">
    <property type="nucleotide sequence ID" value="NZ_JAMPLM010000007.1"/>
</dbReference>
<gene>
    <name evidence="2" type="ORF">NDI38_10400</name>
</gene>
<accession>A0ABV0KIH2</accession>
<sequence length="127" mass="14262">MEIGAQLKRQRIKHIVSSYQLDGDETEAFDRALELLLNYYPLPLIELALVETLVDSWLQIPLLRGCKFLDKAHEQLQAWENQTLQQDSVAPPCTSAISPEQFQQITGLDPAPIYGADQPVSPPPIHS</sequence>
<protein>
    <submittedName>
        <fullName evidence="2">Uncharacterized protein</fullName>
    </submittedName>
</protein>
<reference evidence="2 3" key="1">
    <citation type="submission" date="2022-04" db="EMBL/GenBank/DDBJ databases">
        <title>Positive selection, recombination, and allopatry shape intraspecific diversity of widespread and dominant cyanobacteria.</title>
        <authorList>
            <person name="Wei J."/>
            <person name="Shu W."/>
            <person name="Hu C."/>
        </authorList>
    </citation>
    <scope>NUCLEOTIDE SEQUENCE [LARGE SCALE GENOMIC DNA]</scope>
    <source>
        <strain evidence="2 3">AS-A4</strain>
    </source>
</reference>
<name>A0ABV0KIH2_9CYAN</name>
<dbReference type="Proteomes" id="UP001476950">
    <property type="component" value="Unassembled WGS sequence"/>
</dbReference>
<evidence type="ECO:0000313" key="2">
    <source>
        <dbReference type="EMBL" id="MEP1058846.1"/>
    </source>
</evidence>
<keyword evidence="3" id="KW-1185">Reference proteome</keyword>
<organism evidence="2 3">
    <name type="scientific">Stenomitos frigidus AS-A4</name>
    <dbReference type="NCBI Taxonomy" id="2933935"/>
    <lineage>
        <taxon>Bacteria</taxon>
        <taxon>Bacillati</taxon>
        <taxon>Cyanobacteriota</taxon>
        <taxon>Cyanophyceae</taxon>
        <taxon>Leptolyngbyales</taxon>
        <taxon>Leptolyngbyaceae</taxon>
        <taxon>Stenomitos</taxon>
    </lineage>
</organism>
<evidence type="ECO:0000256" key="1">
    <source>
        <dbReference type="SAM" id="MobiDB-lite"/>
    </source>
</evidence>
<proteinExistence type="predicted"/>
<dbReference type="EMBL" id="JAMPLM010000007">
    <property type="protein sequence ID" value="MEP1058846.1"/>
    <property type="molecule type" value="Genomic_DNA"/>
</dbReference>
<evidence type="ECO:0000313" key="3">
    <source>
        <dbReference type="Proteomes" id="UP001476950"/>
    </source>
</evidence>